<accession>A0A843U4H7</accession>
<dbReference type="EC" id="1.11.1.7" evidence="3"/>
<protein>
    <recommendedName>
        <fullName evidence="12">Peroxidase 1</fullName>
        <ecNumber evidence="3">1.11.1.7</ecNumber>
    </recommendedName>
</protein>
<dbReference type="InterPro" id="IPR000823">
    <property type="entry name" value="Peroxidase_pln"/>
</dbReference>
<evidence type="ECO:0000256" key="1">
    <source>
        <dbReference type="ARBA" id="ARBA00000189"/>
    </source>
</evidence>
<keyword evidence="19" id="KW-0732">Signal</keyword>
<evidence type="ECO:0000259" key="20">
    <source>
        <dbReference type="PROSITE" id="PS50873"/>
    </source>
</evidence>
<dbReference type="PRINTS" id="PR00458">
    <property type="entry name" value="PEROXIDASE"/>
</dbReference>
<dbReference type="InterPro" id="IPR010255">
    <property type="entry name" value="Haem_peroxidase_sf"/>
</dbReference>
<dbReference type="Gene3D" id="1.10.520.10">
    <property type="match status" value="1"/>
</dbReference>
<feature type="binding site" evidence="15">
    <location>
        <position position="70"/>
    </location>
    <ligand>
        <name>Ca(2+)</name>
        <dbReference type="ChEBI" id="CHEBI:29108"/>
        <label>1</label>
    </ligand>
</feature>
<sequence length="193" mass="20646">MGLRGEMWYFVFVAGMCLCVGLLEVDAQLQVGFYANSCPQAELIVRGEVRRALFNNVGLGAGLVRMHFHDCFVRGCDGSVLIDSTPGNTAEKDSPINNPSLRGYEVIDNAKTRLEAVCPGVVSCADTLAFAARDSVVFTGGLGYEVPAGRRDGRVSLSSETFTNIPAPTANVNQLTQSFSNKGLTQAEMVTLS</sequence>
<feature type="binding site" evidence="15">
    <location>
        <position position="79"/>
    </location>
    <ligand>
        <name>Ca(2+)</name>
        <dbReference type="ChEBI" id="CHEBI:29108"/>
        <label>1</label>
    </ligand>
</feature>
<evidence type="ECO:0000256" key="7">
    <source>
        <dbReference type="ARBA" id="ARBA00022837"/>
    </source>
</evidence>
<dbReference type="GO" id="GO:0020037">
    <property type="term" value="F:heme binding"/>
    <property type="evidence" value="ECO:0007669"/>
    <property type="project" value="InterPro"/>
</dbReference>
<feature type="site" description="Transition state stabilizer" evidence="16">
    <location>
        <position position="65"/>
    </location>
</feature>
<dbReference type="OrthoDB" id="2113341at2759"/>
<dbReference type="FunFam" id="1.10.520.10:FF:000001">
    <property type="entry name" value="Peroxidase"/>
    <property type="match status" value="1"/>
</dbReference>
<evidence type="ECO:0000256" key="16">
    <source>
        <dbReference type="PIRSR" id="PIRSR600823-4"/>
    </source>
</evidence>
<dbReference type="PANTHER" id="PTHR31235">
    <property type="entry name" value="PEROXIDASE 25-RELATED"/>
    <property type="match status" value="1"/>
</dbReference>
<evidence type="ECO:0000313" key="22">
    <source>
        <dbReference type="Proteomes" id="UP000652761"/>
    </source>
</evidence>
<feature type="disulfide bond" evidence="17">
    <location>
        <begin position="38"/>
        <end position="118"/>
    </location>
</feature>
<feature type="non-terminal residue" evidence="21">
    <location>
        <position position="1"/>
    </location>
</feature>
<gene>
    <name evidence="21" type="ORF">Taro_009608</name>
</gene>
<dbReference type="AlphaFoldDB" id="A0A843U4H7"/>
<dbReference type="GO" id="GO:0046872">
    <property type="term" value="F:metal ion binding"/>
    <property type="evidence" value="ECO:0007669"/>
    <property type="project" value="UniProtKB-KW"/>
</dbReference>
<keyword evidence="9" id="KW-0408">Iron</keyword>
<comment type="cofactor">
    <cofactor evidence="2">
        <name>heme b</name>
        <dbReference type="ChEBI" id="CHEBI:60344"/>
    </cofactor>
</comment>
<evidence type="ECO:0000256" key="11">
    <source>
        <dbReference type="ARBA" id="ARBA00023324"/>
    </source>
</evidence>
<feature type="chain" id="PRO_5032447906" description="Peroxidase 1" evidence="19">
    <location>
        <begin position="28"/>
        <end position="193"/>
    </location>
</feature>
<dbReference type="EMBL" id="NMUH01000337">
    <property type="protein sequence ID" value="MQL77206.1"/>
    <property type="molecule type" value="Genomic_DNA"/>
</dbReference>
<feature type="binding site" evidence="15">
    <location>
        <position position="75"/>
    </location>
    <ligand>
        <name>Ca(2+)</name>
        <dbReference type="ChEBI" id="CHEBI:29108"/>
        <label>1</label>
    </ligand>
</feature>
<dbReference type="Proteomes" id="UP000652761">
    <property type="component" value="Unassembled WGS sequence"/>
</dbReference>
<evidence type="ECO:0000256" key="15">
    <source>
        <dbReference type="PIRSR" id="PIRSR600823-3"/>
    </source>
</evidence>
<dbReference type="InterPro" id="IPR019794">
    <property type="entry name" value="Peroxidases_AS"/>
</dbReference>
<evidence type="ECO:0000256" key="19">
    <source>
        <dbReference type="SAM" id="SignalP"/>
    </source>
</evidence>
<keyword evidence="5" id="KW-0349">Heme</keyword>
<reference evidence="21" key="1">
    <citation type="submission" date="2017-07" db="EMBL/GenBank/DDBJ databases">
        <title>Taro Niue Genome Assembly and Annotation.</title>
        <authorList>
            <person name="Atibalentja N."/>
            <person name="Keating K."/>
            <person name="Fields C.J."/>
        </authorList>
    </citation>
    <scope>NUCLEOTIDE SEQUENCE</scope>
    <source>
        <strain evidence="21">Niue_2</strain>
        <tissue evidence="21">Leaf</tissue>
    </source>
</reference>
<evidence type="ECO:0000256" key="10">
    <source>
        <dbReference type="ARBA" id="ARBA00023157"/>
    </source>
</evidence>
<dbReference type="InterPro" id="IPR002016">
    <property type="entry name" value="Haem_peroxidase"/>
</dbReference>
<comment type="similarity">
    <text evidence="18">Belongs to the peroxidase family.</text>
</comment>
<feature type="binding site" evidence="15">
    <location>
        <position position="77"/>
    </location>
    <ligand>
        <name>Ca(2+)</name>
        <dbReference type="ChEBI" id="CHEBI:29108"/>
        <label>1</label>
    </ligand>
</feature>
<evidence type="ECO:0000256" key="18">
    <source>
        <dbReference type="RuleBase" id="RU004241"/>
    </source>
</evidence>
<dbReference type="CDD" id="cd00693">
    <property type="entry name" value="secretory_peroxidase"/>
    <property type="match status" value="1"/>
</dbReference>
<dbReference type="InterPro" id="IPR033905">
    <property type="entry name" value="Secretory_peroxidase"/>
</dbReference>
<evidence type="ECO:0000256" key="2">
    <source>
        <dbReference type="ARBA" id="ARBA00001970"/>
    </source>
</evidence>
<dbReference type="PROSITE" id="PS00436">
    <property type="entry name" value="PEROXIDASE_2"/>
    <property type="match status" value="1"/>
</dbReference>
<dbReference type="GO" id="GO:0042744">
    <property type="term" value="P:hydrogen peroxide catabolic process"/>
    <property type="evidence" value="ECO:0007669"/>
    <property type="project" value="UniProtKB-KW"/>
</dbReference>
<keyword evidence="4" id="KW-0575">Peroxidase</keyword>
<feature type="binding site" evidence="15">
    <location>
        <position position="73"/>
    </location>
    <ligand>
        <name>Ca(2+)</name>
        <dbReference type="ChEBI" id="CHEBI:29108"/>
        <label>1</label>
    </ligand>
</feature>
<keyword evidence="22" id="KW-1185">Reference proteome</keyword>
<comment type="caution">
    <text evidence="21">The sequence shown here is derived from an EMBL/GenBank/DDBJ whole genome shotgun (WGS) entry which is preliminary data.</text>
</comment>
<evidence type="ECO:0000256" key="9">
    <source>
        <dbReference type="ARBA" id="ARBA00023004"/>
    </source>
</evidence>
<dbReference type="PROSITE" id="PS50873">
    <property type="entry name" value="PEROXIDASE_4"/>
    <property type="match status" value="1"/>
</dbReference>
<evidence type="ECO:0000313" key="21">
    <source>
        <dbReference type="EMBL" id="MQL77206.1"/>
    </source>
</evidence>
<feature type="disulfide bond" evidence="17">
    <location>
        <begin position="71"/>
        <end position="76"/>
    </location>
</feature>
<dbReference type="Pfam" id="PF00141">
    <property type="entry name" value="peroxidase"/>
    <property type="match status" value="1"/>
</dbReference>
<proteinExistence type="inferred from homology"/>
<evidence type="ECO:0000256" key="5">
    <source>
        <dbReference type="ARBA" id="ARBA00022617"/>
    </source>
</evidence>
<feature type="domain" description="Plant heme peroxidase family profile" evidence="20">
    <location>
        <begin position="28"/>
        <end position="193"/>
    </location>
</feature>
<evidence type="ECO:0000256" key="13">
    <source>
        <dbReference type="PIRSR" id="PIRSR600823-1"/>
    </source>
</evidence>
<evidence type="ECO:0000256" key="3">
    <source>
        <dbReference type="ARBA" id="ARBA00012313"/>
    </source>
</evidence>
<keyword evidence="8" id="KW-0560">Oxidoreductase</keyword>
<evidence type="ECO:0000256" key="4">
    <source>
        <dbReference type="ARBA" id="ARBA00022559"/>
    </source>
</evidence>
<evidence type="ECO:0000256" key="12">
    <source>
        <dbReference type="ARBA" id="ARBA00072322"/>
    </source>
</evidence>
<evidence type="ECO:0000256" key="8">
    <source>
        <dbReference type="ARBA" id="ARBA00023002"/>
    </source>
</evidence>
<feature type="binding site" evidence="15">
    <location>
        <position position="91"/>
    </location>
    <ligand>
        <name>Ca(2+)</name>
        <dbReference type="ChEBI" id="CHEBI:29108"/>
        <label>1</label>
    </ligand>
</feature>
<dbReference type="GO" id="GO:0006979">
    <property type="term" value="P:response to oxidative stress"/>
    <property type="evidence" value="ECO:0007669"/>
    <property type="project" value="InterPro"/>
</dbReference>
<dbReference type="SUPFAM" id="SSF48113">
    <property type="entry name" value="Heme-dependent peroxidases"/>
    <property type="match status" value="1"/>
</dbReference>
<evidence type="ECO:0000256" key="6">
    <source>
        <dbReference type="ARBA" id="ARBA00022723"/>
    </source>
</evidence>
<dbReference type="GO" id="GO:0140825">
    <property type="term" value="F:lactoperoxidase activity"/>
    <property type="evidence" value="ECO:0007669"/>
    <property type="project" value="UniProtKB-EC"/>
</dbReference>
<comment type="catalytic activity">
    <reaction evidence="1">
        <text>2 a phenolic donor + H2O2 = 2 a phenolic radical donor + 2 H2O</text>
        <dbReference type="Rhea" id="RHEA:56136"/>
        <dbReference type="ChEBI" id="CHEBI:15377"/>
        <dbReference type="ChEBI" id="CHEBI:16240"/>
        <dbReference type="ChEBI" id="CHEBI:139520"/>
        <dbReference type="ChEBI" id="CHEBI:139521"/>
        <dbReference type="EC" id="1.11.1.7"/>
    </reaction>
</comment>
<keyword evidence="11" id="KW-0376">Hydrogen peroxide</keyword>
<comment type="cofactor">
    <cofactor evidence="15">
        <name>Ca(2+)</name>
        <dbReference type="ChEBI" id="CHEBI:29108"/>
    </cofactor>
    <text evidence="15">Binds 2 calcium ions per subunit.</text>
</comment>
<keyword evidence="6 15" id="KW-0479">Metal-binding</keyword>
<feature type="signal peptide" evidence="19">
    <location>
        <begin position="1"/>
        <end position="27"/>
    </location>
</feature>
<dbReference type="PRINTS" id="PR00461">
    <property type="entry name" value="PLPEROXIDASE"/>
</dbReference>
<keyword evidence="7 15" id="KW-0106">Calcium</keyword>
<evidence type="ECO:0000256" key="17">
    <source>
        <dbReference type="PIRSR" id="PIRSR600823-5"/>
    </source>
</evidence>
<organism evidence="21 22">
    <name type="scientific">Colocasia esculenta</name>
    <name type="common">Wild taro</name>
    <name type="synonym">Arum esculentum</name>
    <dbReference type="NCBI Taxonomy" id="4460"/>
    <lineage>
        <taxon>Eukaryota</taxon>
        <taxon>Viridiplantae</taxon>
        <taxon>Streptophyta</taxon>
        <taxon>Embryophyta</taxon>
        <taxon>Tracheophyta</taxon>
        <taxon>Spermatophyta</taxon>
        <taxon>Magnoliopsida</taxon>
        <taxon>Liliopsida</taxon>
        <taxon>Araceae</taxon>
        <taxon>Aroideae</taxon>
        <taxon>Colocasieae</taxon>
        <taxon>Colocasia</taxon>
    </lineage>
</organism>
<name>A0A843U4H7_COLES</name>
<keyword evidence="10 17" id="KW-1015">Disulfide bond</keyword>
<evidence type="ECO:0000256" key="14">
    <source>
        <dbReference type="PIRSR" id="PIRSR600823-2"/>
    </source>
</evidence>
<feature type="binding site" evidence="14">
    <location>
        <position position="166"/>
    </location>
    <ligand>
        <name>substrate</name>
    </ligand>
</feature>
<feature type="active site" description="Proton acceptor" evidence="13">
    <location>
        <position position="69"/>
    </location>
</feature>
<dbReference type="Gene3D" id="1.10.420.10">
    <property type="entry name" value="Peroxidase, domain 2"/>
    <property type="match status" value="1"/>
</dbReference>